<dbReference type="GeneID" id="87953936"/>
<evidence type="ECO:0000256" key="1">
    <source>
        <dbReference type="ARBA" id="ARBA00022741"/>
    </source>
</evidence>
<evidence type="ECO:0000313" key="7">
    <source>
        <dbReference type="EMBL" id="WRT64869.1"/>
    </source>
</evidence>
<keyword evidence="2 4" id="KW-0378">Hydrolase</keyword>
<feature type="domain" description="Helicase ATP-binding" evidence="6">
    <location>
        <begin position="114"/>
        <end position="342"/>
    </location>
</feature>
<feature type="region of interest" description="Disordered" evidence="5">
    <location>
        <begin position="377"/>
        <end position="413"/>
    </location>
</feature>
<comment type="domain">
    <text evidence="4">The Q motif is unique to and characteristic of the DEAD box family of RNA helicases and controls ATP binding and hydrolysis.</text>
</comment>
<keyword evidence="8" id="KW-1185">Reference proteome</keyword>
<keyword evidence="4" id="KW-0347">Helicase</keyword>
<accession>A0ABZ1CSY7</accession>
<sequence length="720" mass="80246">MLRTASGINLKLLDRSTSSKIGAGIFTRYLSSISRPVSRCRNIPLFQVNLPSIPRSSFRRFTGEAEASKIVRAQSQPVDVSAWTDIGIHPSLAEQLITAYPHIRYLTPAQKLFLLAIGADKEVFLKDEMGRGKTLALALASLNIVLQSPSNSMEKGVKVMIIVPTPYLAQQIYSHLNQLSPRSTESETPLFTLLRSPPSDQPGIPYNGSLMLPDYPILVSTAKDLLSYEIQGDQSIPLPFLRYIFLDEPDTLIGSVPSRHTTREMLFNHPLFKHPPPIIKVLNDLLSIKQLQLEQQQEQRNDTTRMDFSKRRNDINTIWTSATLNKDFKRLIKTRGWIRKGNNNLVDLDFTTKASDKSVEIRERLLFAIENQLRAKSSSSSTSPITSTTIDNNNNGNDKLDIREGQHRHQHQHQQMEPYHYGLVIDPINGSISSLDLNSISTYIPPNKLDTSASSSSSLSKAKETKPFEKHNNTIPIEMIESLSLIHITSPPPADRYSLILPPEGISLSTVSEELSNLGMSSLILTPELVDLNLDLEFAEMDKEMELKGQEKQREDTNKSQDQSQSQEGQSGQEGGDSQLPMLLAHRSSIPGLNLPSLHTIYLLDGLDVKGLSKKQRKTGGVKDRYGFYHLVSGRLGRLGMIPSSSSSSSAEIQVNENGHAIGPTKGNPNDRQRVISLVMGGTEDEKRLKEMFSEPQQEGKLREWDMKGLEVALQTGMAD</sequence>
<evidence type="ECO:0000256" key="2">
    <source>
        <dbReference type="ARBA" id="ARBA00022801"/>
    </source>
</evidence>
<dbReference type="Pfam" id="PF00270">
    <property type="entry name" value="DEAD"/>
    <property type="match status" value="1"/>
</dbReference>
<dbReference type="RefSeq" id="XP_062789609.1">
    <property type="nucleotide sequence ID" value="XM_062933558.1"/>
</dbReference>
<dbReference type="SUPFAM" id="SSF52540">
    <property type="entry name" value="P-loop containing nucleoside triphosphate hydrolases"/>
    <property type="match status" value="1"/>
</dbReference>
<comment type="function">
    <text evidence="4">RNA helicase.</text>
</comment>
<dbReference type="InterPro" id="IPR014001">
    <property type="entry name" value="Helicase_ATP-bd"/>
</dbReference>
<proteinExistence type="inferred from homology"/>
<comment type="catalytic activity">
    <reaction evidence="4">
        <text>ATP + H2O = ADP + phosphate + H(+)</text>
        <dbReference type="Rhea" id="RHEA:13065"/>
        <dbReference type="ChEBI" id="CHEBI:15377"/>
        <dbReference type="ChEBI" id="CHEBI:15378"/>
        <dbReference type="ChEBI" id="CHEBI:30616"/>
        <dbReference type="ChEBI" id="CHEBI:43474"/>
        <dbReference type="ChEBI" id="CHEBI:456216"/>
        <dbReference type="EC" id="3.6.4.13"/>
    </reaction>
</comment>
<keyword evidence="4" id="KW-0694">RNA-binding</keyword>
<dbReference type="PROSITE" id="PS51192">
    <property type="entry name" value="HELICASE_ATP_BIND_1"/>
    <property type="match status" value="1"/>
</dbReference>
<dbReference type="EMBL" id="CP141882">
    <property type="protein sequence ID" value="WRT64869.1"/>
    <property type="molecule type" value="Genomic_DNA"/>
</dbReference>
<dbReference type="EC" id="3.6.4.13" evidence="4"/>
<evidence type="ECO:0000256" key="5">
    <source>
        <dbReference type="SAM" id="MobiDB-lite"/>
    </source>
</evidence>
<dbReference type="InterPro" id="IPR011545">
    <property type="entry name" value="DEAD/DEAH_box_helicase_dom"/>
</dbReference>
<keyword evidence="3 4" id="KW-0067">ATP-binding</keyword>
<evidence type="ECO:0000256" key="4">
    <source>
        <dbReference type="RuleBase" id="RU365068"/>
    </source>
</evidence>
<keyword evidence="1 4" id="KW-0547">Nucleotide-binding</keyword>
<feature type="compositionally biased region" description="Low complexity" evidence="5">
    <location>
        <begin position="560"/>
        <end position="579"/>
    </location>
</feature>
<name>A0ABZ1CSY7_9TREE</name>
<evidence type="ECO:0000259" key="6">
    <source>
        <dbReference type="PROSITE" id="PS51192"/>
    </source>
</evidence>
<dbReference type="PANTHER" id="PTHR24031">
    <property type="entry name" value="RNA HELICASE"/>
    <property type="match status" value="1"/>
</dbReference>
<dbReference type="InterPro" id="IPR027417">
    <property type="entry name" value="P-loop_NTPase"/>
</dbReference>
<comment type="similarity">
    <text evidence="4">Belongs to the DEAD box helicase family.</text>
</comment>
<organism evidence="7 8">
    <name type="scientific">Kwoniella shivajii</name>
    <dbReference type="NCBI Taxonomy" id="564305"/>
    <lineage>
        <taxon>Eukaryota</taxon>
        <taxon>Fungi</taxon>
        <taxon>Dikarya</taxon>
        <taxon>Basidiomycota</taxon>
        <taxon>Agaricomycotina</taxon>
        <taxon>Tremellomycetes</taxon>
        <taxon>Tremellales</taxon>
        <taxon>Cryptococcaceae</taxon>
        <taxon>Kwoniella</taxon>
    </lineage>
</organism>
<feature type="compositionally biased region" description="Basic and acidic residues" evidence="5">
    <location>
        <begin position="398"/>
        <end position="407"/>
    </location>
</feature>
<feature type="compositionally biased region" description="Low complexity" evidence="5">
    <location>
        <begin position="377"/>
        <end position="390"/>
    </location>
</feature>
<dbReference type="Proteomes" id="UP001329825">
    <property type="component" value="Chromosome 2"/>
</dbReference>
<feature type="compositionally biased region" description="Basic and acidic residues" evidence="5">
    <location>
        <begin position="546"/>
        <end position="559"/>
    </location>
</feature>
<dbReference type="SMART" id="SM00487">
    <property type="entry name" value="DEXDc"/>
    <property type="match status" value="1"/>
</dbReference>
<reference evidence="7 8" key="1">
    <citation type="submission" date="2024-01" db="EMBL/GenBank/DDBJ databases">
        <title>Comparative genomics of Cryptococcus and Kwoniella reveals pathogenesis evolution and contrasting modes of karyotype evolution via chromosome fusion or intercentromeric recombination.</title>
        <authorList>
            <person name="Coelho M.A."/>
            <person name="David-Palma M."/>
            <person name="Shea T."/>
            <person name="Bowers K."/>
            <person name="McGinley-Smith S."/>
            <person name="Mohammad A.W."/>
            <person name="Gnirke A."/>
            <person name="Yurkov A.M."/>
            <person name="Nowrousian M."/>
            <person name="Sun S."/>
            <person name="Cuomo C.A."/>
            <person name="Heitman J."/>
        </authorList>
    </citation>
    <scope>NUCLEOTIDE SEQUENCE [LARGE SCALE GENOMIC DNA]</scope>
    <source>
        <strain evidence="7">CBS 11374</strain>
    </source>
</reference>
<evidence type="ECO:0000256" key="3">
    <source>
        <dbReference type="ARBA" id="ARBA00022840"/>
    </source>
</evidence>
<evidence type="ECO:0000313" key="8">
    <source>
        <dbReference type="Proteomes" id="UP001329825"/>
    </source>
</evidence>
<feature type="region of interest" description="Disordered" evidence="5">
    <location>
        <begin position="546"/>
        <end position="579"/>
    </location>
</feature>
<gene>
    <name evidence="7" type="ORF">IL334_001805</name>
</gene>
<dbReference type="Gene3D" id="3.40.50.300">
    <property type="entry name" value="P-loop containing nucleotide triphosphate hydrolases"/>
    <property type="match status" value="1"/>
</dbReference>
<protein>
    <recommendedName>
        <fullName evidence="4">ATP-dependent RNA helicase</fullName>
        <ecNumber evidence="4">3.6.4.13</ecNumber>
    </recommendedName>
</protein>